<accession>A0A9D3T8Z6</accession>
<protein>
    <submittedName>
        <fullName evidence="2">Uncharacterized protein</fullName>
    </submittedName>
</protein>
<name>A0A9D3T8Z6_MEGAT</name>
<dbReference type="Proteomes" id="UP001046870">
    <property type="component" value="Chromosome 5"/>
</dbReference>
<feature type="compositionally biased region" description="Gly residues" evidence="1">
    <location>
        <begin position="170"/>
        <end position="183"/>
    </location>
</feature>
<organism evidence="2 3">
    <name type="scientific">Megalops atlanticus</name>
    <name type="common">Tarpon</name>
    <name type="synonym">Clupea gigantea</name>
    <dbReference type="NCBI Taxonomy" id="7932"/>
    <lineage>
        <taxon>Eukaryota</taxon>
        <taxon>Metazoa</taxon>
        <taxon>Chordata</taxon>
        <taxon>Craniata</taxon>
        <taxon>Vertebrata</taxon>
        <taxon>Euteleostomi</taxon>
        <taxon>Actinopterygii</taxon>
        <taxon>Neopterygii</taxon>
        <taxon>Teleostei</taxon>
        <taxon>Elopiformes</taxon>
        <taxon>Megalopidae</taxon>
        <taxon>Megalops</taxon>
    </lineage>
</organism>
<dbReference type="OrthoDB" id="10600757at2759"/>
<dbReference type="AlphaFoldDB" id="A0A9D3T8Z6"/>
<feature type="compositionally biased region" description="Polar residues" evidence="1">
    <location>
        <begin position="119"/>
        <end position="128"/>
    </location>
</feature>
<keyword evidence="3" id="KW-1185">Reference proteome</keyword>
<dbReference type="EMBL" id="JAFDVH010000005">
    <property type="protein sequence ID" value="KAG7477654.1"/>
    <property type="molecule type" value="Genomic_DNA"/>
</dbReference>
<gene>
    <name evidence="2" type="ORF">MATL_G00071980</name>
</gene>
<comment type="caution">
    <text evidence="2">The sequence shown here is derived from an EMBL/GenBank/DDBJ whole genome shotgun (WGS) entry which is preliminary data.</text>
</comment>
<feature type="region of interest" description="Disordered" evidence="1">
    <location>
        <begin position="105"/>
        <end position="183"/>
    </location>
</feature>
<feature type="region of interest" description="Disordered" evidence="1">
    <location>
        <begin position="24"/>
        <end position="87"/>
    </location>
</feature>
<evidence type="ECO:0000313" key="3">
    <source>
        <dbReference type="Proteomes" id="UP001046870"/>
    </source>
</evidence>
<feature type="compositionally biased region" description="Low complexity" evidence="1">
    <location>
        <begin position="108"/>
        <end position="118"/>
    </location>
</feature>
<evidence type="ECO:0000256" key="1">
    <source>
        <dbReference type="SAM" id="MobiDB-lite"/>
    </source>
</evidence>
<reference evidence="2" key="1">
    <citation type="submission" date="2021-01" db="EMBL/GenBank/DDBJ databases">
        <authorList>
            <person name="Zahm M."/>
            <person name="Roques C."/>
            <person name="Cabau C."/>
            <person name="Klopp C."/>
            <person name="Donnadieu C."/>
            <person name="Jouanno E."/>
            <person name="Lampietro C."/>
            <person name="Louis A."/>
            <person name="Herpin A."/>
            <person name="Echchiki A."/>
            <person name="Berthelot C."/>
            <person name="Parey E."/>
            <person name="Roest-Crollius H."/>
            <person name="Braasch I."/>
            <person name="Postlethwait J."/>
            <person name="Bobe J."/>
            <person name="Montfort J."/>
            <person name="Bouchez O."/>
            <person name="Begum T."/>
            <person name="Mejri S."/>
            <person name="Adams A."/>
            <person name="Chen W.-J."/>
            <person name="Guiguen Y."/>
        </authorList>
    </citation>
    <scope>NUCLEOTIDE SEQUENCE</scope>
    <source>
        <strain evidence="2">YG-15Mar2019-1</strain>
        <tissue evidence="2">Brain</tissue>
    </source>
</reference>
<proteinExistence type="predicted"/>
<sequence length="183" mass="18797">MPAEAVALFRIGPRQLVSWLLQQPGRTGPSVARGSRGLSCLPPPPSLTPGLGTGGRRSQPRRSCSGGVPDSPCRPTPRHNKSPLRLAVDVSRAAPLCLHSSPHAAFCSSDSHSSGRGSNADSAMSSNPLPAVPKPKSPFRKRGSLQNTASPGECGEEGGPGMVGERRGGGRGGSVGWGRGQPQ</sequence>
<evidence type="ECO:0000313" key="2">
    <source>
        <dbReference type="EMBL" id="KAG7477654.1"/>
    </source>
</evidence>